<sequence>MENAKSKRIQNQLRAKYKIKDKQVKKNLKEDKRKWLNDQMDDAQKAADMGNMKTLYEITKSICNEKPRNSTAINNKEGKTITEDSARLTRWKEYFEEILNREAQTNPLMIDADILEIEEINAEPISKDEVRQGIRSLKNGKAGGVDNKVAELLIADLEISNQKLHGKTQLIWEEERAPIEWLKGLIIKLPKKGNLGDCTNWRVPVPEENSRYILAVHHFKGRITKRNRIRADEHRSQRKEVEVSWTCLEDAARPPLRNSPHIVTRR</sequence>
<organism evidence="1 2">
    <name type="scientific">Stylophora pistillata</name>
    <name type="common">Smooth cauliflower coral</name>
    <dbReference type="NCBI Taxonomy" id="50429"/>
    <lineage>
        <taxon>Eukaryota</taxon>
        <taxon>Metazoa</taxon>
        <taxon>Cnidaria</taxon>
        <taxon>Anthozoa</taxon>
        <taxon>Hexacorallia</taxon>
        <taxon>Scleractinia</taxon>
        <taxon>Astrocoeniina</taxon>
        <taxon>Pocilloporidae</taxon>
        <taxon>Stylophora</taxon>
    </lineage>
</organism>
<dbReference type="AlphaFoldDB" id="A0A2B4S7J7"/>
<protein>
    <submittedName>
        <fullName evidence="1">Uncharacterized protein</fullName>
    </submittedName>
</protein>
<accession>A0A2B4S7J7</accession>
<dbReference type="Proteomes" id="UP000225706">
    <property type="component" value="Unassembled WGS sequence"/>
</dbReference>
<evidence type="ECO:0000313" key="1">
    <source>
        <dbReference type="EMBL" id="PFX24492.1"/>
    </source>
</evidence>
<proteinExistence type="predicted"/>
<comment type="caution">
    <text evidence="1">The sequence shown here is derived from an EMBL/GenBank/DDBJ whole genome shotgun (WGS) entry which is preliminary data.</text>
</comment>
<keyword evidence="2" id="KW-1185">Reference proteome</keyword>
<dbReference type="STRING" id="50429.A0A2B4S7J7"/>
<dbReference type="OrthoDB" id="5985125at2759"/>
<name>A0A2B4S7J7_STYPI</name>
<evidence type="ECO:0000313" key="2">
    <source>
        <dbReference type="Proteomes" id="UP000225706"/>
    </source>
</evidence>
<gene>
    <name evidence="1" type="ORF">AWC38_SpisGene10922</name>
</gene>
<reference evidence="2" key="1">
    <citation type="journal article" date="2017" name="bioRxiv">
        <title>Comparative analysis of the genomes of Stylophora pistillata and Acropora digitifera provides evidence for extensive differences between species of corals.</title>
        <authorList>
            <person name="Voolstra C.R."/>
            <person name="Li Y."/>
            <person name="Liew Y.J."/>
            <person name="Baumgarten S."/>
            <person name="Zoccola D."/>
            <person name="Flot J.-F."/>
            <person name="Tambutte S."/>
            <person name="Allemand D."/>
            <person name="Aranda M."/>
        </authorList>
    </citation>
    <scope>NUCLEOTIDE SEQUENCE [LARGE SCALE GENOMIC DNA]</scope>
</reference>
<dbReference type="EMBL" id="LSMT01000175">
    <property type="protein sequence ID" value="PFX24492.1"/>
    <property type="molecule type" value="Genomic_DNA"/>
</dbReference>